<gene>
    <name evidence="2" type="ORF">H4W26_002399</name>
</gene>
<evidence type="ECO:0000313" key="3">
    <source>
        <dbReference type="Proteomes" id="UP000636579"/>
    </source>
</evidence>
<dbReference type="Proteomes" id="UP000636579">
    <property type="component" value="Unassembled WGS sequence"/>
</dbReference>
<accession>A0ABR9J9R9</accession>
<sequence length="256" mass="27776">MSWPPPNSDPPEFEATEDTTASLDERLNRSAPGGTPVTAELGEELQRLSTASREDATSRRGAGRSGLSRGAAMGLAALVLLGSTTAAVAVIELRSYWSDLGVEPHANYSFELPSGAECEVELRMKKLGPSGTENVDDYSMTEEQDTFVREMYSDVQNRVDDMVDSEGFLDRARSQSRAMGLNPDGRHDTDDVAYFQAVDSRLSLELQDEYGAEMQEIGVGGYSFGHSCPGADFEGSWLGELGDMDTYETQGEESAE</sequence>
<dbReference type="RefSeq" id="WP_192592421.1">
    <property type="nucleotide sequence ID" value="NZ_JADBEE010000002.1"/>
</dbReference>
<evidence type="ECO:0000256" key="1">
    <source>
        <dbReference type="SAM" id="MobiDB-lite"/>
    </source>
</evidence>
<feature type="region of interest" description="Disordered" evidence="1">
    <location>
        <begin position="1"/>
        <end position="67"/>
    </location>
</feature>
<keyword evidence="3" id="KW-1185">Reference proteome</keyword>
<organism evidence="2 3">
    <name type="scientific">Nesterenkonia halotolerans</name>
    <dbReference type="NCBI Taxonomy" id="225325"/>
    <lineage>
        <taxon>Bacteria</taxon>
        <taxon>Bacillati</taxon>
        <taxon>Actinomycetota</taxon>
        <taxon>Actinomycetes</taxon>
        <taxon>Micrococcales</taxon>
        <taxon>Micrococcaceae</taxon>
        <taxon>Nesterenkonia</taxon>
    </lineage>
</organism>
<proteinExistence type="predicted"/>
<comment type="caution">
    <text evidence="2">The sequence shown here is derived from an EMBL/GenBank/DDBJ whole genome shotgun (WGS) entry which is preliminary data.</text>
</comment>
<protein>
    <submittedName>
        <fullName evidence="2">Uncharacterized protein</fullName>
    </submittedName>
</protein>
<dbReference type="EMBL" id="JADBEE010000002">
    <property type="protein sequence ID" value="MBE1515607.1"/>
    <property type="molecule type" value="Genomic_DNA"/>
</dbReference>
<name>A0ABR9J9R9_9MICC</name>
<evidence type="ECO:0000313" key="2">
    <source>
        <dbReference type="EMBL" id="MBE1515607.1"/>
    </source>
</evidence>
<reference evidence="2 3" key="1">
    <citation type="submission" date="2020-10" db="EMBL/GenBank/DDBJ databases">
        <title>Sequencing the genomes of 1000 actinobacteria strains.</title>
        <authorList>
            <person name="Klenk H.-P."/>
        </authorList>
    </citation>
    <scope>NUCLEOTIDE SEQUENCE [LARGE SCALE GENOMIC DNA]</scope>
    <source>
        <strain evidence="2 3">DSM 15474</strain>
    </source>
</reference>